<dbReference type="NCBIfam" id="TIGR01550">
    <property type="entry name" value="DOC_P1"/>
    <property type="match status" value="1"/>
</dbReference>
<dbReference type="SUPFAM" id="SSF140931">
    <property type="entry name" value="Fic-like"/>
    <property type="match status" value="1"/>
</dbReference>
<accession>A0A1F7GCJ1</accession>
<reference evidence="2 3" key="1">
    <citation type="journal article" date="2016" name="Nat. Commun.">
        <title>Thousands of microbial genomes shed light on interconnected biogeochemical processes in an aquifer system.</title>
        <authorList>
            <person name="Anantharaman K."/>
            <person name="Brown C.T."/>
            <person name="Hug L.A."/>
            <person name="Sharon I."/>
            <person name="Castelle C.J."/>
            <person name="Probst A.J."/>
            <person name="Thomas B.C."/>
            <person name="Singh A."/>
            <person name="Wilkins M.J."/>
            <person name="Karaoz U."/>
            <person name="Brodie E.L."/>
            <person name="Williams K.H."/>
            <person name="Hubbard S.S."/>
            <person name="Banfield J.F."/>
        </authorList>
    </citation>
    <scope>NUCLEOTIDE SEQUENCE [LARGE SCALE GENOMIC DNA]</scope>
</reference>
<gene>
    <name evidence="2" type="ORF">A2690_04850</name>
</gene>
<evidence type="ECO:0000313" key="3">
    <source>
        <dbReference type="Proteomes" id="UP000178372"/>
    </source>
</evidence>
<dbReference type="PANTHER" id="PTHR39426:SF1">
    <property type="entry name" value="HOMOLOGY TO DEATH-ON-CURING PROTEIN OF PHAGE P1"/>
    <property type="match status" value="1"/>
</dbReference>
<dbReference type="EMBL" id="MFZF01000012">
    <property type="protein sequence ID" value="OGK16721.1"/>
    <property type="molecule type" value="Genomic_DNA"/>
</dbReference>
<name>A0A1F7GCJ1_9BACT</name>
<evidence type="ECO:0000259" key="1">
    <source>
        <dbReference type="PROSITE" id="PS51459"/>
    </source>
</evidence>
<dbReference type="InterPro" id="IPR053737">
    <property type="entry name" value="Type_II_TA_Toxin"/>
</dbReference>
<dbReference type="PROSITE" id="PS51459">
    <property type="entry name" value="FIDO"/>
    <property type="match status" value="1"/>
</dbReference>
<dbReference type="Gene3D" id="1.20.120.1870">
    <property type="entry name" value="Fic/DOC protein, Fido domain"/>
    <property type="match status" value="1"/>
</dbReference>
<dbReference type="GO" id="GO:0016301">
    <property type="term" value="F:kinase activity"/>
    <property type="evidence" value="ECO:0007669"/>
    <property type="project" value="InterPro"/>
</dbReference>
<dbReference type="Proteomes" id="UP000178372">
    <property type="component" value="Unassembled WGS sequence"/>
</dbReference>
<protein>
    <recommendedName>
        <fullName evidence="1">Fido domain-containing protein</fullName>
    </recommendedName>
</protein>
<sequence length="125" mass="14246">MKYLTVDEVVAMHSGVIKQFGGLPGIHSFDLLYSAIERPKATFGGDDLYETIFDKAAALIHSLILNHPFVDGNKRTAFVSLARFLYINKVKFMANQREIVSYFLNIEQKKPTIRLIASWINKHCQ</sequence>
<evidence type="ECO:0000313" key="2">
    <source>
        <dbReference type="EMBL" id="OGK16721.1"/>
    </source>
</evidence>
<dbReference type="AlphaFoldDB" id="A0A1F7GCJ1"/>
<dbReference type="InterPro" id="IPR003812">
    <property type="entry name" value="Fido"/>
</dbReference>
<dbReference type="PANTHER" id="PTHR39426">
    <property type="entry name" value="HOMOLOGY TO DEATH-ON-CURING PROTEIN OF PHAGE P1"/>
    <property type="match status" value="1"/>
</dbReference>
<dbReference type="PIRSF" id="PIRSF018297">
    <property type="entry name" value="Doc"/>
    <property type="match status" value="1"/>
</dbReference>
<feature type="domain" description="Fido" evidence="1">
    <location>
        <begin position="4"/>
        <end position="122"/>
    </location>
</feature>
<proteinExistence type="predicted"/>
<dbReference type="InterPro" id="IPR036597">
    <property type="entry name" value="Fido-like_dom_sf"/>
</dbReference>
<organism evidence="2 3">
    <name type="scientific">Candidatus Roizmanbacteria bacterium RIFCSPHIGHO2_01_FULL_39_12b</name>
    <dbReference type="NCBI Taxonomy" id="1802030"/>
    <lineage>
        <taxon>Bacteria</taxon>
        <taxon>Candidatus Roizmaniibacteriota</taxon>
    </lineage>
</organism>
<dbReference type="InterPro" id="IPR006440">
    <property type="entry name" value="Doc"/>
</dbReference>
<comment type="caution">
    <text evidence="2">The sequence shown here is derived from an EMBL/GenBank/DDBJ whole genome shotgun (WGS) entry which is preliminary data.</text>
</comment>
<dbReference type="Pfam" id="PF02661">
    <property type="entry name" value="Fic"/>
    <property type="match status" value="1"/>
</dbReference>